<dbReference type="Pfam" id="PF20259">
    <property type="entry name" value="tRNA_Me_trans_M"/>
    <property type="match status" value="1"/>
</dbReference>
<dbReference type="GO" id="GO:0005737">
    <property type="term" value="C:cytoplasm"/>
    <property type="evidence" value="ECO:0007669"/>
    <property type="project" value="UniProtKB-SubCell"/>
</dbReference>
<evidence type="ECO:0000256" key="3">
    <source>
        <dbReference type="ARBA" id="ARBA00022694"/>
    </source>
</evidence>
<dbReference type="GO" id="GO:0002143">
    <property type="term" value="P:tRNA wobble position uridine thiolation"/>
    <property type="evidence" value="ECO:0007669"/>
    <property type="project" value="TreeGrafter"/>
</dbReference>
<dbReference type="Pfam" id="PF03054">
    <property type="entry name" value="tRNA_Me_trans"/>
    <property type="match status" value="1"/>
</dbReference>
<dbReference type="InterPro" id="IPR014729">
    <property type="entry name" value="Rossmann-like_a/b/a_fold"/>
</dbReference>
<name>A0A7C4UBI4_UNCW3</name>
<evidence type="ECO:0000256" key="4">
    <source>
        <dbReference type="ARBA" id="ARBA00022741"/>
    </source>
</evidence>
<feature type="active site" description="Cysteine persulfide intermediate" evidence="9">
    <location>
        <position position="184"/>
    </location>
</feature>
<keyword evidence="9" id="KW-0963">Cytoplasm</keyword>
<dbReference type="InterPro" id="IPR046885">
    <property type="entry name" value="MnmA-like_C"/>
</dbReference>
<evidence type="ECO:0000313" key="12">
    <source>
        <dbReference type="EMBL" id="HGW92611.1"/>
    </source>
</evidence>
<comment type="caution">
    <text evidence="12">The sequence shown here is derived from an EMBL/GenBank/DDBJ whole genome shotgun (WGS) entry which is preliminary data.</text>
</comment>
<feature type="domain" description="tRNA-specific 2-thiouridylase MnmA-like central" evidence="11">
    <location>
        <begin position="193"/>
        <end position="254"/>
    </location>
</feature>
<comment type="subcellular location">
    <subcellularLocation>
        <location evidence="9">Cytoplasm</location>
    </subcellularLocation>
</comment>
<keyword evidence="7" id="KW-1015">Disulfide bond</keyword>
<feature type="region of interest" description="Interaction with tRNA" evidence="9">
    <location>
        <begin position="285"/>
        <end position="286"/>
    </location>
</feature>
<feature type="binding site" evidence="9">
    <location>
        <position position="32"/>
    </location>
    <ligand>
        <name>ATP</name>
        <dbReference type="ChEBI" id="CHEBI:30616"/>
    </ligand>
</feature>
<sequence length="337" mass="38833">MRVLVGMSGGVDSSTACYLLKEKGFDIEGVTMLFRGVDREDIEFAKKSCDILGIKHNVLNFEKEYEEIIIKNFIEEYRSGRTPNPCVICNESIKFGLLMEEAKRRGFDYIATGHYAIIEEKDGIFYLKRGIDKNEQSYFLYRLKQEQLKYILFPCGNYTKEKIREIAKRLGLPTANRKKSQDVCFLPEMDYREFLKGILKDKPGPIIKDGKVIGEHKGISNYTYGQRKGIGISYKKPLYVIKISPEENAIYVGERKEGFKKHAIIRDINIISPFDIEDSFLAKSRYKSEFSKATCRRIGDRVEVEFEKPQWALTPGQSLVLFKDDYVIGGGIIEEVR</sequence>
<dbReference type="NCBIfam" id="TIGR00420">
    <property type="entry name" value="trmU"/>
    <property type="match status" value="1"/>
</dbReference>
<dbReference type="PANTHER" id="PTHR11933">
    <property type="entry name" value="TRNA 5-METHYLAMINOMETHYL-2-THIOURIDYLATE -METHYLTRANSFERASE"/>
    <property type="match status" value="1"/>
</dbReference>
<dbReference type="NCBIfam" id="NF001138">
    <property type="entry name" value="PRK00143.1"/>
    <property type="match status" value="1"/>
</dbReference>
<feature type="binding site" evidence="9">
    <location>
        <position position="113"/>
    </location>
    <ligand>
        <name>ATP</name>
        <dbReference type="ChEBI" id="CHEBI:30616"/>
    </ligand>
</feature>
<dbReference type="PANTHER" id="PTHR11933:SF5">
    <property type="entry name" value="MITOCHONDRIAL TRNA-SPECIFIC 2-THIOURIDYLASE 1"/>
    <property type="match status" value="1"/>
</dbReference>
<reference evidence="12" key="1">
    <citation type="journal article" date="2020" name="mSystems">
        <title>Genome- and Community-Level Interaction Insights into Carbon Utilization and Element Cycling Functions of Hydrothermarchaeota in Hydrothermal Sediment.</title>
        <authorList>
            <person name="Zhou Z."/>
            <person name="Liu Y."/>
            <person name="Xu W."/>
            <person name="Pan J."/>
            <person name="Luo Z.H."/>
            <person name="Li M."/>
        </authorList>
    </citation>
    <scope>NUCLEOTIDE SEQUENCE [LARGE SCALE GENOMIC DNA]</scope>
    <source>
        <strain evidence="12">SpSt-780</strain>
    </source>
</reference>
<evidence type="ECO:0000256" key="9">
    <source>
        <dbReference type="HAMAP-Rule" id="MF_00144"/>
    </source>
</evidence>
<dbReference type="AlphaFoldDB" id="A0A7C4UBI4"/>
<dbReference type="Gene3D" id="2.30.30.280">
    <property type="entry name" value="Adenine nucleotide alpha hydrolases-like domains"/>
    <property type="match status" value="1"/>
</dbReference>
<dbReference type="SUPFAM" id="SSF52402">
    <property type="entry name" value="Adenine nucleotide alpha hydrolases-like"/>
    <property type="match status" value="1"/>
</dbReference>
<dbReference type="HAMAP" id="MF_00144">
    <property type="entry name" value="tRNA_thiouridyl_MnmA"/>
    <property type="match status" value="1"/>
</dbReference>
<dbReference type="Gene3D" id="2.40.30.10">
    <property type="entry name" value="Translation factors"/>
    <property type="match status" value="1"/>
</dbReference>
<evidence type="ECO:0000256" key="5">
    <source>
        <dbReference type="ARBA" id="ARBA00022840"/>
    </source>
</evidence>
<accession>A0A7C4UBI4</accession>
<dbReference type="InterPro" id="IPR004506">
    <property type="entry name" value="MnmA-like"/>
</dbReference>
<keyword evidence="4 9" id="KW-0547">Nucleotide-binding</keyword>
<gene>
    <name evidence="9 12" type="primary">mnmA</name>
    <name evidence="12" type="ORF">ENV67_08765</name>
</gene>
<feature type="site" description="Interaction with tRNA" evidence="9">
    <location>
        <position position="114"/>
    </location>
</feature>
<keyword evidence="3 9" id="KW-0819">tRNA processing</keyword>
<evidence type="ECO:0000256" key="6">
    <source>
        <dbReference type="ARBA" id="ARBA00022884"/>
    </source>
</evidence>
<comment type="catalytic activity">
    <reaction evidence="8 9">
        <text>S-sulfanyl-L-cysteinyl-[protein] + uridine(34) in tRNA + AH2 + ATP = 2-thiouridine(34) in tRNA + L-cysteinyl-[protein] + A + AMP + diphosphate + H(+)</text>
        <dbReference type="Rhea" id="RHEA:47032"/>
        <dbReference type="Rhea" id="RHEA-COMP:10131"/>
        <dbReference type="Rhea" id="RHEA-COMP:11726"/>
        <dbReference type="Rhea" id="RHEA-COMP:11727"/>
        <dbReference type="Rhea" id="RHEA-COMP:11728"/>
        <dbReference type="ChEBI" id="CHEBI:13193"/>
        <dbReference type="ChEBI" id="CHEBI:15378"/>
        <dbReference type="ChEBI" id="CHEBI:17499"/>
        <dbReference type="ChEBI" id="CHEBI:29950"/>
        <dbReference type="ChEBI" id="CHEBI:30616"/>
        <dbReference type="ChEBI" id="CHEBI:33019"/>
        <dbReference type="ChEBI" id="CHEBI:61963"/>
        <dbReference type="ChEBI" id="CHEBI:65315"/>
        <dbReference type="ChEBI" id="CHEBI:87170"/>
        <dbReference type="ChEBI" id="CHEBI:456215"/>
        <dbReference type="EC" id="2.8.1.13"/>
    </reaction>
</comment>
<comment type="caution">
    <text evidence="9">Lacks conserved residue(s) required for the propagation of feature annotation.</text>
</comment>
<feature type="active site" description="Nucleophile" evidence="9">
    <location>
        <position position="89"/>
    </location>
</feature>
<comment type="similarity">
    <text evidence="9">Belongs to the MnmA/TRMU family.</text>
</comment>
<keyword evidence="2 9" id="KW-0808">Transferase</keyword>
<feature type="domain" description="tRNA-specific 2-thiouridylase MnmA-like C-terminal" evidence="10">
    <location>
        <begin position="266"/>
        <end position="333"/>
    </location>
</feature>
<keyword evidence="1 9" id="KW-0820">tRNA-binding</keyword>
<protein>
    <recommendedName>
        <fullName evidence="9">tRNA-specific 2-thiouridylase MnmA</fullName>
        <ecNumber evidence="9">2.8.1.13</ecNumber>
    </recommendedName>
</protein>
<comment type="function">
    <text evidence="9">Catalyzes the 2-thiolation of uridine at the wobble position (U34) of tRNA, leading to the formation of s(2)U34.</text>
</comment>
<keyword evidence="5 9" id="KW-0067">ATP-binding</keyword>
<evidence type="ECO:0000259" key="11">
    <source>
        <dbReference type="Pfam" id="PF20259"/>
    </source>
</evidence>
<dbReference type="CDD" id="cd01998">
    <property type="entry name" value="MnmA_TRMU-like"/>
    <property type="match status" value="1"/>
</dbReference>
<organism evidence="12">
    <name type="scientific">candidate division WOR-3 bacterium</name>
    <dbReference type="NCBI Taxonomy" id="2052148"/>
    <lineage>
        <taxon>Bacteria</taxon>
        <taxon>Bacteria division WOR-3</taxon>
    </lineage>
</organism>
<proteinExistence type="inferred from homology"/>
<dbReference type="GO" id="GO:0005524">
    <property type="term" value="F:ATP binding"/>
    <property type="evidence" value="ECO:0007669"/>
    <property type="project" value="UniProtKB-KW"/>
</dbReference>
<evidence type="ECO:0000259" key="10">
    <source>
        <dbReference type="Pfam" id="PF20258"/>
    </source>
</evidence>
<evidence type="ECO:0000256" key="8">
    <source>
        <dbReference type="ARBA" id="ARBA00051542"/>
    </source>
</evidence>
<dbReference type="EC" id="2.8.1.13" evidence="9"/>
<evidence type="ECO:0000256" key="2">
    <source>
        <dbReference type="ARBA" id="ARBA00022679"/>
    </source>
</evidence>
<feature type="binding site" evidence="9">
    <location>
        <begin position="6"/>
        <end position="13"/>
    </location>
    <ligand>
        <name>ATP</name>
        <dbReference type="ChEBI" id="CHEBI:30616"/>
    </ligand>
</feature>
<dbReference type="GO" id="GO:0000049">
    <property type="term" value="F:tRNA binding"/>
    <property type="evidence" value="ECO:0007669"/>
    <property type="project" value="UniProtKB-KW"/>
</dbReference>
<dbReference type="Pfam" id="PF20258">
    <property type="entry name" value="tRNA_Me_trans_C"/>
    <property type="match status" value="1"/>
</dbReference>
<dbReference type="InterPro" id="IPR046884">
    <property type="entry name" value="MnmA-like_central"/>
</dbReference>
<evidence type="ECO:0000256" key="7">
    <source>
        <dbReference type="ARBA" id="ARBA00023157"/>
    </source>
</evidence>
<dbReference type="FunFam" id="2.30.30.280:FF:000001">
    <property type="entry name" value="tRNA-specific 2-thiouridylase MnmA"/>
    <property type="match status" value="1"/>
</dbReference>
<keyword evidence="6 9" id="KW-0694">RNA-binding</keyword>
<dbReference type="GO" id="GO:0103016">
    <property type="term" value="F:tRNA-uridine 2-sulfurtransferase activity"/>
    <property type="evidence" value="ECO:0007669"/>
    <property type="project" value="UniProtKB-EC"/>
</dbReference>
<evidence type="ECO:0000256" key="1">
    <source>
        <dbReference type="ARBA" id="ARBA00022555"/>
    </source>
</evidence>
<feature type="site" description="Interaction with tRNA" evidence="9">
    <location>
        <position position="317"/>
    </location>
</feature>
<dbReference type="Gene3D" id="3.40.50.620">
    <property type="entry name" value="HUPs"/>
    <property type="match status" value="1"/>
</dbReference>
<dbReference type="EMBL" id="DTHG01000103">
    <property type="protein sequence ID" value="HGW92611.1"/>
    <property type="molecule type" value="Genomic_DNA"/>
</dbReference>
<dbReference type="InterPro" id="IPR023382">
    <property type="entry name" value="MnmA-like_central_sf"/>
</dbReference>